<comment type="pathway">
    <text evidence="4">Protein modification; protein ubiquitination.</text>
</comment>
<dbReference type="FunFam" id="3.30.40.10:FF:000019">
    <property type="entry name" value="RBR-type E3 ubiquitin transferase"/>
    <property type="match status" value="1"/>
</dbReference>
<evidence type="ECO:0000256" key="12">
    <source>
        <dbReference type="ARBA" id="ARBA00022833"/>
    </source>
</evidence>
<evidence type="ECO:0000256" key="11">
    <source>
        <dbReference type="ARBA" id="ARBA00022786"/>
    </source>
</evidence>
<evidence type="ECO:0000256" key="5">
    <source>
        <dbReference type="ARBA" id="ARBA00005884"/>
    </source>
</evidence>
<dbReference type="InterPro" id="IPR031127">
    <property type="entry name" value="E3_UB_ligase_RBR"/>
</dbReference>
<feature type="domain" description="RING-type" evidence="14">
    <location>
        <begin position="53"/>
        <end position="103"/>
    </location>
</feature>
<keyword evidence="16" id="KW-0436">Ligase</keyword>
<dbReference type="PROSITE" id="PS51873">
    <property type="entry name" value="TRIAD"/>
    <property type="match status" value="1"/>
</dbReference>
<evidence type="ECO:0000259" key="15">
    <source>
        <dbReference type="PROSITE" id="PS51873"/>
    </source>
</evidence>
<dbReference type="EMBL" id="BAABME010001714">
    <property type="protein sequence ID" value="GAA0151097.1"/>
    <property type="molecule type" value="Genomic_DNA"/>
</dbReference>
<dbReference type="InterPro" id="IPR002867">
    <property type="entry name" value="IBR_dom"/>
</dbReference>
<protein>
    <recommendedName>
        <fullName evidence="6">RBR-type E3 ubiquitin transferase</fullName>
        <ecNumber evidence="6">2.3.2.31</ecNumber>
    </recommendedName>
</protein>
<name>A0AAV3PJN0_LITER</name>
<accession>A0AAV3PJN0</accession>
<keyword evidence="7" id="KW-0808">Transferase</keyword>
<dbReference type="InterPro" id="IPR001841">
    <property type="entry name" value="Znf_RING"/>
</dbReference>
<keyword evidence="8" id="KW-0479">Metal-binding</keyword>
<dbReference type="PROSITE" id="PS50089">
    <property type="entry name" value="ZF_RING_2"/>
    <property type="match status" value="1"/>
</dbReference>
<dbReference type="GO" id="GO:0016874">
    <property type="term" value="F:ligase activity"/>
    <property type="evidence" value="ECO:0007669"/>
    <property type="project" value="UniProtKB-KW"/>
</dbReference>
<dbReference type="SUPFAM" id="SSF57850">
    <property type="entry name" value="RING/U-box"/>
    <property type="match status" value="2"/>
</dbReference>
<dbReference type="CDD" id="cd20346">
    <property type="entry name" value="BRcat_RBR_ANKIB1"/>
    <property type="match status" value="1"/>
</dbReference>
<proteinExistence type="inferred from homology"/>
<comment type="catalytic activity">
    <reaction evidence="1">
        <text>[E2 ubiquitin-conjugating enzyme]-S-ubiquitinyl-L-cysteine + [acceptor protein]-L-lysine = [E2 ubiquitin-conjugating enzyme]-L-cysteine + [acceptor protein]-N(6)-ubiquitinyl-L-lysine.</text>
        <dbReference type="EC" id="2.3.2.31"/>
    </reaction>
</comment>
<dbReference type="Proteomes" id="UP001454036">
    <property type="component" value="Unassembled WGS sequence"/>
</dbReference>
<dbReference type="PANTHER" id="PTHR11685">
    <property type="entry name" value="RBR FAMILY RING FINGER AND IBR DOMAIN-CONTAINING"/>
    <property type="match status" value="1"/>
</dbReference>
<keyword evidence="10 13" id="KW-0863">Zinc-finger</keyword>
<evidence type="ECO:0000256" key="3">
    <source>
        <dbReference type="ARBA" id="ARBA00003976"/>
    </source>
</evidence>
<evidence type="ECO:0000256" key="9">
    <source>
        <dbReference type="ARBA" id="ARBA00022737"/>
    </source>
</evidence>
<comment type="caution">
    <text evidence="16">The sequence shown here is derived from an EMBL/GenBank/DDBJ whole genome shotgun (WGS) entry which is preliminary data.</text>
</comment>
<evidence type="ECO:0000313" key="16">
    <source>
        <dbReference type="EMBL" id="GAA0151097.1"/>
    </source>
</evidence>
<evidence type="ECO:0000259" key="14">
    <source>
        <dbReference type="PROSITE" id="PS50089"/>
    </source>
</evidence>
<comment type="similarity">
    <text evidence="5">Belongs to the RBR family. Ariadne subfamily.</text>
</comment>
<dbReference type="AlphaFoldDB" id="A0AAV3PJN0"/>
<evidence type="ECO:0000256" key="10">
    <source>
        <dbReference type="ARBA" id="ARBA00022771"/>
    </source>
</evidence>
<comment type="function">
    <text evidence="3">Might act as an E3 ubiquitin-protein ligase, or as part of E3 complex, which accepts ubiquitin from specific E2 ubiquitin-conjugating enzymes and then transfers it to substrates.</text>
</comment>
<dbReference type="GO" id="GO:0008270">
    <property type="term" value="F:zinc ion binding"/>
    <property type="evidence" value="ECO:0007669"/>
    <property type="project" value="UniProtKB-KW"/>
</dbReference>
<dbReference type="GO" id="GO:0016567">
    <property type="term" value="P:protein ubiquitination"/>
    <property type="evidence" value="ECO:0007669"/>
    <property type="project" value="InterPro"/>
</dbReference>
<keyword evidence="9" id="KW-0677">Repeat</keyword>
<dbReference type="Gene3D" id="3.30.40.10">
    <property type="entry name" value="Zinc/RING finger domain, C3HC4 (zinc finger)"/>
    <property type="match status" value="1"/>
</dbReference>
<comment type="cofactor">
    <cofactor evidence="2">
        <name>Zn(2+)</name>
        <dbReference type="ChEBI" id="CHEBI:29105"/>
    </cofactor>
</comment>
<dbReference type="Pfam" id="PF01485">
    <property type="entry name" value="IBR"/>
    <property type="match status" value="1"/>
</dbReference>
<evidence type="ECO:0000256" key="6">
    <source>
        <dbReference type="ARBA" id="ARBA00012251"/>
    </source>
</evidence>
<gene>
    <name evidence="16" type="ORF">LIER_09889</name>
</gene>
<dbReference type="InterPro" id="IPR013083">
    <property type="entry name" value="Znf_RING/FYVE/PHD"/>
</dbReference>
<dbReference type="Pfam" id="PF13923">
    <property type="entry name" value="zf-C3HC4_2"/>
    <property type="match status" value="1"/>
</dbReference>
<evidence type="ECO:0000256" key="4">
    <source>
        <dbReference type="ARBA" id="ARBA00004906"/>
    </source>
</evidence>
<dbReference type="SMART" id="SM00647">
    <property type="entry name" value="IBR"/>
    <property type="match status" value="1"/>
</dbReference>
<keyword evidence="11" id="KW-0833">Ubl conjugation pathway</keyword>
<feature type="domain" description="RING-type" evidence="15">
    <location>
        <begin position="49"/>
        <end position="185"/>
    </location>
</feature>
<evidence type="ECO:0000256" key="1">
    <source>
        <dbReference type="ARBA" id="ARBA00001798"/>
    </source>
</evidence>
<evidence type="ECO:0000256" key="2">
    <source>
        <dbReference type="ARBA" id="ARBA00001947"/>
    </source>
</evidence>
<dbReference type="InterPro" id="IPR044066">
    <property type="entry name" value="TRIAD_supradom"/>
</dbReference>
<evidence type="ECO:0000256" key="7">
    <source>
        <dbReference type="ARBA" id="ARBA00022679"/>
    </source>
</evidence>
<evidence type="ECO:0000256" key="8">
    <source>
        <dbReference type="ARBA" id="ARBA00022723"/>
    </source>
</evidence>
<dbReference type="EC" id="2.3.2.31" evidence="6"/>
<reference evidence="16 17" key="1">
    <citation type="submission" date="2024-01" db="EMBL/GenBank/DDBJ databases">
        <title>The complete chloroplast genome sequence of Lithospermum erythrorhizon: insights into the phylogenetic relationship among Boraginaceae species and the maternal lineages of purple gromwells.</title>
        <authorList>
            <person name="Okada T."/>
            <person name="Watanabe K."/>
        </authorList>
    </citation>
    <scope>NUCLEOTIDE SEQUENCE [LARGE SCALE GENOMIC DNA]</scope>
</reference>
<dbReference type="GO" id="GO:0061630">
    <property type="term" value="F:ubiquitin protein ligase activity"/>
    <property type="evidence" value="ECO:0007669"/>
    <property type="project" value="UniProtKB-EC"/>
</dbReference>
<sequence>MDEFDDNMKKWDVNEVHEAWFSNEENVRKAVGLMNGDDQVLEIPNLDESEVNCGICFDDYYGFDMVKSLSCGHRFCTTCWKGYISSSINDGPRCLFLKCPMPKCGIAVGERFISELASDAEKIKYQVYMFRSYVERKKGIKWCPFPDCGNAVEYVVESGSYDVTCSCSHSFCWNCTQELHRPVNC</sequence>
<organism evidence="16 17">
    <name type="scientific">Lithospermum erythrorhizon</name>
    <name type="common">Purple gromwell</name>
    <name type="synonym">Lithospermum officinale var. erythrorhizon</name>
    <dbReference type="NCBI Taxonomy" id="34254"/>
    <lineage>
        <taxon>Eukaryota</taxon>
        <taxon>Viridiplantae</taxon>
        <taxon>Streptophyta</taxon>
        <taxon>Embryophyta</taxon>
        <taxon>Tracheophyta</taxon>
        <taxon>Spermatophyta</taxon>
        <taxon>Magnoliopsida</taxon>
        <taxon>eudicotyledons</taxon>
        <taxon>Gunneridae</taxon>
        <taxon>Pentapetalae</taxon>
        <taxon>asterids</taxon>
        <taxon>lamiids</taxon>
        <taxon>Boraginales</taxon>
        <taxon>Boraginaceae</taxon>
        <taxon>Boraginoideae</taxon>
        <taxon>Lithospermeae</taxon>
        <taxon>Lithospermum</taxon>
    </lineage>
</organism>
<evidence type="ECO:0000256" key="13">
    <source>
        <dbReference type="PROSITE-ProRule" id="PRU00175"/>
    </source>
</evidence>
<evidence type="ECO:0000313" key="17">
    <source>
        <dbReference type="Proteomes" id="UP001454036"/>
    </source>
</evidence>
<keyword evidence="12" id="KW-0862">Zinc</keyword>
<keyword evidence="17" id="KW-1185">Reference proteome</keyword>